<feature type="transmembrane region" description="Helical" evidence="1">
    <location>
        <begin position="37"/>
        <end position="57"/>
    </location>
</feature>
<accession>A0A5N1GE86</accession>
<proteinExistence type="predicted"/>
<feature type="transmembrane region" description="Helical" evidence="1">
    <location>
        <begin position="7"/>
        <end position="25"/>
    </location>
</feature>
<organism evidence="2 3">
    <name type="scientific">Aerococcus sanguinicola</name>
    <dbReference type="NCBI Taxonomy" id="119206"/>
    <lineage>
        <taxon>Bacteria</taxon>
        <taxon>Bacillati</taxon>
        <taxon>Bacillota</taxon>
        <taxon>Bacilli</taxon>
        <taxon>Lactobacillales</taxon>
        <taxon>Aerococcaceae</taxon>
        <taxon>Aerococcus</taxon>
    </lineage>
</organism>
<evidence type="ECO:0000256" key="1">
    <source>
        <dbReference type="SAM" id="Phobius"/>
    </source>
</evidence>
<comment type="caution">
    <text evidence="2">The sequence shown here is derived from an EMBL/GenBank/DDBJ whole genome shotgun (WGS) entry which is preliminary data.</text>
</comment>
<keyword evidence="1" id="KW-0472">Membrane</keyword>
<protein>
    <submittedName>
        <fullName evidence="2">Uncharacterized protein</fullName>
    </submittedName>
</protein>
<gene>
    <name evidence="2" type="ORF">F6I03_09530</name>
</gene>
<feature type="transmembrane region" description="Helical" evidence="1">
    <location>
        <begin position="69"/>
        <end position="99"/>
    </location>
</feature>
<dbReference type="AlphaFoldDB" id="A0A5N1GE86"/>
<evidence type="ECO:0000313" key="3">
    <source>
        <dbReference type="Proteomes" id="UP000327148"/>
    </source>
</evidence>
<keyword evidence="1" id="KW-0812">Transmembrane</keyword>
<name>A0A5N1GE86_9LACT</name>
<dbReference type="Proteomes" id="UP000327148">
    <property type="component" value="Unassembled WGS sequence"/>
</dbReference>
<reference evidence="2 3" key="1">
    <citation type="submission" date="2019-09" db="EMBL/GenBank/DDBJ databases">
        <title>Draft genome sequence assemblies of isolates from the urinary tract.</title>
        <authorList>
            <person name="Mores C.R."/>
            <person name="Putonti C."/>
            <person name="Wolfe A.J."/>
        </authorList>
    </citation>
    <scope>NUCLEOTIDE SEQUENCE [LARGE SCALE GENOMIC DNA]</scope>
    <source>
        <strain evidence="2 3">UMB623</strain>
    </source>
</reference>
<evidence type="ECO:0000313" key="2">
    <source>
        <dbReference type="EMBL" id="KAA9299207.1"/>
    </source>
</evidence>
<sequence length="101" mass="11656">MLGLIILEGYVLPFAFFCCILPQFLKSYSRTLEDLYVVGTSYLIVFIPQLVFVWQMVKHLKQIKEKRFSLTYFLTIFCILLLLGTAWAILLPITAIALYGV</sequence>
<dbReference type="EMBL" id="VYWO01000010">
    <property type="protein sequence ID" value="KAA9299207.1"/>
    <property type="molecule type" value="Genomic_DNA"/>
</dbReference>
<keyword evidence="1" id="KW-1133">Transmembrane helix</keyword>